<protein>
    <submittedName>
        <fullName evidence="2">DNA endonuclease V</fullName>
    </submittedName>
</protein>
<evidence type="ECO:0000313" key="2">
    <source>
        <dbReference type="EMBL" id="ADO98190.1"/>
    </source>
</evidence>
<dbReference type="EMBL" id="GU071098">
    <property type="protein sequence ID" value="ADO98190.1"/>
    <property type="molecule type" value="Genomic_DNA"/>
</dbReference>
<keyword evidence="2" id="KW-0255">Endonuclease</keyword>
<dbReference type="KEGG" id="vg:10328693"/>
<dbReference type="InterPro" id="IPR044862">
    <property type="entry name" value="Pro_4_hyd_alph_FE2OG_OXY"/>
</dbReference>
<feature type="domain" description="Prolyl 4-hydroxylase alpha subunit Fe(2+) 2OG dioxygenase" evidence="1">
    <location>
        <begin position="97"/>
        <end position="181"/>
    </location>
</feature>
<proteinExistence type="predicted"/>
<evidence type="ECO:0000313" key="3">
    <source>
        <dbReference type="Proteomes" id="UP000006527"/>
    </source>
</evidence>
<dbReference type="RefSeq" id="YP_004324177.1">
    <property type="nucleotide sequence ID" value="NC_015287.1"/>
</dbReference>
<sequence length="184" mass="21341">MKFEVYDDFISPTYQNILESLLSDYNTRWSYQPHMDYGERGAPQFLIGILDNGNVGDQMLHFALLGLVSKIIDEQLPNCINTRIRAILQTPLVDPPKHYIPHTDDRGSEFWSAIYYVNDATGDTYLFDQKTDDVDNPIDWRWNHSDSVSPKKGRLIIFPSQHFHAGSSPKSDRRMLLNFNFAKR</sequence>
<keyword evidence="2" id="KW-0378">Hydrolase</keyword>
<gene>
    <name evidence="2" type="primary">denV</name>
    <name evidence="2" type="ORF">SSSM7_124</name>
</gene>
<organism evidence="2 3">
    <name type="scientific">Synechococcus phage S-SSM7</name>
    <dbReference type="NCBI Taxonomy" id="445686"/>
    <lineage>
        <taxon>Viruses</taxon>
        <taxon>Duplodnaviria</taxon>
        <taxon>Heunggongvirae</taxon>
        <taxon>Uroviricota</taxon>
        <taxon>Caudoviricetes</taxon>
        <taxon>Pantevenvirales</taxon>
        <taxon>Kyanoviridae</taxon>
        <taxon>Lipsvirus</taxon>
        <taxon>Lipsvirus ssm7</taxon>
    </lineage>
</organism>
<accession>E3SL42</accession>
<dbReference type="OrthoDB" id="21502at10239"/>
<dbReference type="Gene3D" id="2.60.120.620">
    <property type="entry name" value="q2cbj1_9rhob like domain"/>
    <property type="match status" value="1"/>
</dbReference>
<keyword evidence="3" id="KW-1185">Reference proteome</keyword>
<evidence type="ECO:0000259" key="1">
    <source>
        <dbReference type="Pfam" id="PF13640"/>
    </source>
</evidence>
<name>E3SL42_9CAUD</name>
<keyword evidence="2" id="KW-0540">Nuclease</keyword>
<dbReference type="GeneID" id="10328693"/>
<dbReference type="Pfam" id="PF13640">
    <property type="entry name" value="2OG-FeII_Oxy_3"/>
    <property type="match status" value="1"/>
</dbReference>
<reference evidence="2 3" key="1">
    <citation type="journal article" date="2010" name="Environ. Microbiol.">
        <title>Genomic analysis of oceanic cyanobacterial myoviruses compared with T4-like myoviruses from diverse hosts and environments.</title>
        <authorList>
            <person name="Sullivan M.B."/>
            <person name="Huang K.H."/>
            <person name="Ignacio-Espinoza J.C."/>
            <person name="Berlin A.M."/>
            <person name="Kelly L."/>
            <person name="Weigele P.R."/>
            <person name="DeFrancesco A.S."/>
            <person name="Kern S.E."/>
            <person name="Thompson L.R."/>
            <person name="Young S."/>
            <person name="Yandava C."/>
            <person name="Fu R."/>
            <person name="Krastins B."/>
            <person name="Chase M."/>
            <person name="Sarracino D."/>
            <person name="Osburne M.S."/>
            <person name="Henn M.R."/>
            <person name="Chisholm S.W."/>
        </authorList>
    </citation>
    <scope>NUCLEOTIDE SEQUENCE [LARGE SCALE GENOMIC DNA]</scope>
    <source>
        <strain evidence="2">8109-3</strain>
    </source>
</reference>
<dbReference type="GO" id="GO:0004519">
    <property type="term" value="F:endonuclease activity"/>
    <property type="evidence" value="ECO:0007669"/>
    <property type="project" value="UniProtKB-KW"/>
</dbReference>
<dbReference type="Proteomes" id="UP000006527">
    <property type="component" value="Segment"/>
</dbReference>